<evidence type="ECO:0000313" key="5">
    <source>
        <dbReference type="Proteomes" id="UP000093000"/>
    </source>
</evidence>
<feature type="domain" description="Nucleotide exchange factor Fes1" evidence="3">
    <location>
        <begin position="1"/>
        <end position="90"/>
    </location>
</feature>
<evidence type="ECO:0000313" key="4">
    <source>
        <dbReference type="EMBL" id="OBZ85698.1"/>
    </source>
</evidence>
<comment type="similarity">
    <text evidence="1">Belongs to the FES1 family.</text>
</comment>
<evidence type="ECO:0000259" key="3">
    <source>
        <dbReference type="Pfam" id="PF08609"/>
    </source>
</evidence>
<keyword evidence="5" id="KW-1185">Reference proteome</keyword>
<gene>
    <name evidence="4" type="primary">FES1</name>
    <name evidence="4" type="ORF">A0J61_06257</name>
</gene>
<keyword evidence="2" id="KW-0677">Repeat</keyword>
<dbReference type="InterPro" id="IPR050693">
    <property type="entry name" value="Hsp70_NEF-Inhibitors"/>
</dbReference>
<dbReference type="SUPFAM" id="SSF48371">
    <property type="entry name" value="ARM repeat"/>
    <property type="match status" value="1"/>
</dbReference>
<dbReference type="InterPro" id="IPR013918">
    <property type="entry name" value="Nucleotide_exch_fac_Fes1"/>
</dbReference>
<dbReference type="InterPro" id="IPR000357">
    <property type="entry name" value="HEAT"/>
</dbReference>
<dbReference type="Pfam" id="PF08609">
    <property type="entry name" value="Fes1"/>
    <property type="match status" value="1"/>
</dbReference>
<dbReference type="InterPro" id="IPR016024">
    <property type="entry name" value="ARM-type_fold"/>
</dbReference>
<dbReference type="GO" id="GO:0000774">
    <property type="term" value="F:adenyl-nucleotide exchange factor activity"/>
    <property type="evidence" value="ECO:0007669"/>
    <property type="project" value="TreeGrafter"/>
</dbReference>
<dbReference type="InterPro" id="IPR011989">
    <property type="entry name" value="ARM-like"/>
</dbReference>
<protein>
    <submittedName>
        <fullName evidence="4">Hsp70 nucleotide exchange factor FES1</fullName>
    </submittedName>
</protein>
<dbReference type="EMBL" id="LUGH01000369">
    <property type="protein sequence ID" value="OBZ85698.1"/>
    <property type="molecule type" value="Genomic_DNA"/>
</dbReference>
<dbReference type="Gene3D" id="1.25.10.10">
    <property type="entry name" value="Leucine-rich Repeat Variant"/>
    <property type="match status" value="1"/>
</dbReference>
<dbReference type="PANTHER" id="PTHR19316">
    <property type="entry name" value="PROTEIN FOLDING REGULATOR"/>
    <property type="match status" value="1"/>
</dbReference>
<organism evidence="4 5">
    <name type="scientific">Choanephora cucurbitarum</name>
    <dbReference type="NCBI Taxonomy" id="101091"/>
    <lineage>
        <taxon>Eukaryota</taxon>
        <taxon>Fungi</taxon>
        <taxon>Fungi incertae sedis</taxon>
        <taxon>Mucoromycota</taxon>
        <taxon>Mucoromycotina</taxon>
        <taxon>Mucoromycetes</taxon>
        <taxon>Mucorales</taxon>
        <taxon>Mucorineae</taxon>
        <taxon>Choanephoraceae</taxon>
        <taxon>Choanephoroideae</taxon>
        <taxon>Choanephora</taxon>
    </lineage>
</organism>
<dbReference type="Pfam" id="PF02985">
    <property type="entry name" value="HEAT"/>
    <property type="match status" value="1"/>
</dbReference>
<reference evidence="4 5" key="1">
    <citation type="submission" date="2016-03" db="EMBL/GenBank/DDBJ databases">
        <title>Choanephora cucurbitarum.</title>
        <authorList>
            <person name="Min B."/>
            <person name="Park H."/>
            <person name="Park J.-H."/>
            <person name="Shin H.-D."/>
            <person name="Choi I.-G."/>
        </authorList>
    </citation>
    <scope>NUCLEOTIDE SEQUENCE [LARGE SCALE GENOMIC DNA]</scope>
    <source>
        <strain evidence="4 5">KUS-F28377</strain>
    </source>
</reference>
<sequence>MEKLLQWAVNNSDQNSLSEQAAAIRRGEAQPDPAKYDPKILEAILGKDDATRMKESVECINNPEDTVDNKVIALDNLEMLIEGIDNARNIENMKLWPGIIKQLSAAEPEVRKGTAWVCGTAVQNNPEAQKAFLDNEGLAPLVQLLKDQDSSVRSKAIYAISCFLKHNPVGVQSFDQLEGLSVLQTLLKQSDDTTALRKIVFLYNSLIFENESVLKRAVENDTMRDLDAILVKYTTKESEDEDMVEKTLRTLHTLITKGGLSVPDELKQHIKAACTQFGLENLALVESEYQELIK</sequence>
<evidence type="ECO:0000256" key="2">
    <source>
        <dbReference type="ARBA" id="ARBA00022737"/>
    </source>
</evidence>
<dbReference type="AlphaFoldDB" id="A0A1C7N9S7"/>
<dbReference type="PANTHER" id="PTHR19316:SF18">
    <property type="entry name" value="HSP70-BINDING PROTEIN 1"/>
    <property type="match status" value="1"/>
</dbReference>
<dbReference type="Proteomes" id="UP000093000">
    <property type="component" value="Unassembled WGS sequence"/>
</dbReference>
<comment type="caution">
    <text evidence="4">The sequence shown here is derived from an EMBL/GenBank/DDBJ whole genome shotgun (WGS) entry which is preliminary data.</text>
</comment>
<dbReference type="InParanoid" id="A0A1C7N9S7"/>
<dbReference type="GO" id="GO:0005783">
    <property type="term" value="C:endoplasmic reticulum"/>
    <property type="evidence" value="ECO:0007669"/>
    <property type="project" value="TreeGrafter"/>
</dbReference>
<dbReference type="OrthoDB" id="10250458at2759"/>
<name>A0A1C7N9S7_9FUNG</name>
<dbReference type="FunCoup" id="A0A1C7N9S7">
    <property type="interactions" value="401"/>
</dbReference>
<evidence type="ECO:0000256" key="1">
    <source>
        <dbReference type="ARBA" id="ARBA00011045"/>
    </source>
</evidence>
<dbReference type="STRING" id="101091.A0A1C7N9S7"/>
<proteinExistence type="inferred from homology"/>
<accession>A0A1C7N9S7</accession>